<dbReference type="EMBL" id="MAYW01000378">
    <property type="protein sequence ID" value="ODS29772.1"/>
    <property type="molecule type" value="Genomic_DNA"/>
</dbReference>
<dbReference type="Proteomes" id="UP000094056">
    <property type="component" value="Unassembled WGS sequence"/>
</dbReference>
<evidence type="ECO:0000256" key="1">
    <source>
        <dbReference type="ARBA" id="ARBA00023125"/>
    </source>
</evidence>
<evidence type="ECO:0000313" key="4">
    <source>
        <dbReference type="EMBL" id="ODS29772.1"/>
    </source>
</evidence>
<dbReference type="AlphaFoldDB" id="A0A1E3X2H0"/>
<dbReference type="InterPro" id="IPR050336">
    <property type="entry name" value="Chromosome_partition/occlusion"/>
</dbReference>
<evidence type="ECO:0000313" key="5">
    <source>
        <dbReference type="Proteomes" id="UP000094056"/>
    </source>
</evidence>
<dbReference type="GO" id="GO:0007059">
    <property type="term" value="P:chromosome segregation"/>
    <property type="evidence" value="ECO:0007669"/>
    <property type="project" value="TreeGrafter"/>
</dbReference>
<proteinExistence type="predicted"/>
<evidence type="ECO:0000259" key="2">
    <source>
        <dbReference type="Pfam" id="PF17762"/>
    </source>
</evidence>
<protein>
    <submittedName>
        <fullName evidence="4">Chromosome partitioning protein</fullName>
    </submittedName>
</protein>
<dbReference type="Gene3D" id="1.10.10.2830">
    <property type="match status" value="1"/>
</dbReference>
<feature type="domain" description="ParB/Spo0J HTH" evidence="2">
    <location>
        <begin position="1"/>
        <end position="53"/>
    </location>
</feature>
<dbReference type="InterPro" id="IPR057240">
    <property type="entry name" value="ParB_dimer_C"/>
</dbReference>
<dbReference type="SUPFAM" id="SSF109709">
    <property type="entry name" value="KorB DNA-binding domain-like"/>
    <property type="match status" value="1"/>
</dbReference>
<keyword evidence="1" id="KW-0238">DNA-binding</keyword>
<comment type="caution">
    <text evidence="4">The sequence shown here is derived from an EMBL/GenBank/DDBJ whole genome shotgun (WGS) entry which is preliminary data.</text>
</comment>
<organism evidence="4 5">
    <name type="scientific">Candidatus Scalindua rubra</name>
    <dbReference type="NCBI Taxonomy" id="1872076"/>
    <lineage>
        <taxon>Bacteria</taxon>
        <taxon>Pseudomonadati</taxon>
        <taxon>Planctomycetota</taxon>
        <taxon>Candidatus Brocadiia</taxon>
        <taxon>Candidatus Brocadiales</taxon>
        <taxon>Candidatus Scalinduaceae</taxon>
        <taxon>Candidatus Scalindua</taxon>
    </lineage>
</organism>
<dbReference type="InterPro" id="IPR041468">
    <property type="entry name" value="HTH_ParB/Spo0J"/>
</dbReference>
<gene>
    <name evidence="4" type="ORF">SCARUB_05127</name>
</gene>
<evidence type="ECO:0000259" key="3">
    <source>
        <dbReference type="Pfam" id="PF23552"/>
    </source>
</evidence>
<sequence length="132" mass="14562">LPAEVQDFVSRGTISMGHARSLLSLKDPKKQINLSERIVNEDLSVREVEQIVSGDKSNVDPVKSPMGIKLTPKLIKSPQILDMEDGLRRAVGTKVSIMERNGKGKITIEFSNNAQFEGIVAKLNSLTNLHVR</sequence>
<dbReference type="PANTHER" id="PTHR33375:SF1">
    <property type="entry name" value="CHROMOSOME-PARTITIONING PROTEIN PARB-RELATED"/>
    <property type="match status" value="1"/>
</dbReference>
<feature type="non-terminal residue" evidence="4">
    <location>
        <position position="1"/>
    </location>
</feature>
<dbReference type="GO" id="GO:0003677">
    <property type="term" value="F:DNA binding"/>
    <property type="evidence" value="ECO:0007669"/>
    <property type="project" value="UniProtKB-KW"/>
</dbReference>
<dbReference type="PATRIC" id="fig|1872076.5.peg.6169"/>
<dbReference type="PANTHER" id="PTHR33375">
    <property type="entry name" value="CHROMOSOME-PARTITIONING PROTEIN PARB-RELATED"/>
    <property type="match status" value="1"/>
</dbReference>
<name>A0A1E3X2H0_9BACT</name>
<dbReference type="Pfam" id="PF23552">
    <property type="entry name" value="ParB_C"/>
    <property type="match status" value="1"/>
</dbReference>
<feature type="domain" description="ParB C-terminal dimerisation" evidence="3">
    <location>
        <begin position="76"/>
        <end position="123"/>
    </location>
</feature>
<dbReference type="Pfam" id="PF17762">
    <property type="entry name" value="HTH_ParB"/>
    <property type="match status" value="1"/>
</dbReference>
<reference evidence="4 5" key="1">
    <citation type="submission" date="2016-07" db="EMBL/GenBank/DDBJ databases">
        <title>Draft genome of Scalindua rubra, obtained from a brine-seawater interface in the Red Sea, sheds light on salt adaptation in anammox bacteria.</title>
        <authorList>
            <person name="Speth D.R."/>
            <person name="Lagkouvardos I."/>
            <person name="Wang Y."/>
            <person name="Qian P.-Y."/>
            <person name="Dutilh B.E."/>
            <person name="Jetten M.S."/>
        </authorList>
    </citation>
    <scope>NUCLEOTIDE SEQUENCE [LARGE SCALE GENOMIC DNA]</scope>
    <source>
        <strain evidence="4">BSI-1</strain>
    </source>
</reference>
<accession>A0A1E3X2H0</accession>
<dbReference type="GO" id="GO:0005694">
    <property type="term" value="C:chromosome"/>
    <property type="evidence" value="ECO:0007669"/>
    <property type="project" value="TreeGrafter"/>
</dbReference>